<reference evidence="8 11" key="2">
    <citation type="journal article" date="2014" name="BMC Genomics">
        <title>An improved genome release (version Mt4.0) for the model legume Medicago truncatula.</title>
        <authorList>
            <person name="Tang H."/>
            <person name="Krishnakumar V."/>
            <person name="Bidwell S."/>
            <person name="Rosen B."/>
            <person name="Chan A."/>
            <person name="Zhou S."/>
            <person name="Gentzbittel L."/>
            <person name="Childs K.L."/>
            <person name="Yandell M."/>
            <person name="Gundlach H."/>
            <person name="Mayer K.F."/>
            <person name="Schwartz D.C."/>
            <person name="Town C.D."/>
        </authorList>
    </citation>
    <scope>GENOME REANNOTATION</scope>
    <source>
        <strain evidence="8">A17</strain>
        <strain evidence="10 11">cv. Jemalong A17</strain>
    </source>
</reference>
<dbReference type="InterPro" id="IPR052222">
    <property type="entry name" value="DESIGUAL"/>
</dbReference>
<keyword evidence="2 7" id="KW-0812">Transmembrane</keyword>
<evidence type="ECO:0000313" key="11">
    <source>
        <dbReference type="Proteomes" id="UP000002051"/>
    </source>
</evidence>
<gene>
    <name evidence="8" type="ordered locus">MTR_1g109690</name>
    <name evidence="9" type="ORF">MtrunA17_Chr1g0209291</name>
</gene>
<dbReference type="Gramene" id="rna6540">
    <property type="protein sequence ID" value="RHN82377.1"/>
    <property type="gene ID" value="gene6540"/>
</dbReference>
<evidence type="ECO:0000256" key="6">
    <source>
        <dbReference type="ARBA" id="ARBA00029467"/>
    </source>
</evidence>
<dbReference type="PANTHER" id="PTHR31769">
    <property type="entry name" value="OS07G0462200 PROTEIN-RELATED"/>
    <property type="match status" value="1"/>
</dbReference>
<reference evidence="12" key="4">
    <citation type="journal article" date="2018" name="Nat. Plants">
        <title>Whole-genome landscape of Medicago truncatula symbiotic genes.</title>
        <authorList>
            <person name="Pecrix Y."/>
            <person name="Staton S.E."/>
            <person name="Sallet E."/>
            <person name="Lelandais-Briere C."/>
            <person name="Moreau S."/>
            <person name="Carrere S."/>
            <person name="Blein T."/>
            <person name="Jardinaud M.F."/>
            <person name="Latrasse D."/>
            <person name="Zouine M."/>
            <person name="Zahm M."/>
            <person name="Kreplak J."/>
            <person name="Mayjonade B."/>
            <person name="Satge C."/>
            <person name="Perez M."/>
            <person name="Cauet S."/>
            <person name="Marande W."/>
            <person name="Chantry-Darmon C."/>
            <person name="Lopez-Roques C."/>
            <person name="Bouchez O."/>
            <person name="Berard A."/>
            <person name="Debelle F."/>
            <person name="Munos S."/>
            <person name="Bendahmane A."/>
            <person name="Berges H."/>
            <person name="Niebel A."/>
            <person name="Buitink J."/>
            <person name="Frugier F."/>
            <person name="Benhamed M."/>
            <person name="Crespi M."/>
            <person name="Gouzy J."/>
            <person name="Gamas P."/>
        </authorList>
    </citation>
    <scope>NUCLEOTIDE SEQUENCE [LARGE SCALE GENOMIC DNA]</scope>
    <source>
        <strain evidence="12">cv. Jemalong A17</strain>
    </source>
</reference>
<dbReference type="AlphaFoldDB" id="A0A072VQX0"/>
<evidence type="ECO:0000256" key="2">
    <source>
        <dbReference type="ARBA" id="ARBA00022692"/>
    </source>
</evidence>
<organism evidence="8 11">
    <name type="scientific">Medicago truncatula</name>
    <name type="common">Barrel medic</name>
    <name type="synonym">Medicago tribuloides</name>
    <dbReference type="NCBI Taxonomy" id="3880"/>
    <lineage>
        <taxon>Eukaryota</taxon>
        <taxon>Viridiplantae</taxon>
        <taxon>Streptophyta</taxon>
        <taxon>Embryophyta</taxon>
        <taxon>Tracheophyta</taxon>
        <taxon>Spermatophyta</taxon>
        <taxon>Magnoliopsida</taxon>
        <taxon>eudicotyledons</taxon>
        <taxon>Gunneridae</taxon>
        <taxon>Pentapetalae</taxon>
        <taxon>rosids</taxon>
        <taxon>fabids</taxon>
        <taxon>Fabales</taxon>
        <taxon>Fabaceae</taxon>
        <taxon>Papilionoideae</taxon>
        <taxon>50 kb inversion clade</taxon>
        <taxon>NPAAA clade</taxon>
        <taxon>Hologalegina</taxon>
        <taxon>IRL clade</taxon>
        <taxon>Trifolieae</taxon>
        <taxon>Medicago</taxon>
    </lineage>
</organism>
<evidence type="ECO:0000256" key="1">
    <source>
        <dbReference type="ARBA" id="ARBA00004127"/>
    </source>
</evidence>
<dbReference type="Pfam" id="PF06749">
    <property type="entry name" value="DUF1218"/>
    <property type="match status" value="1"/>
</dbReference>
<evidence type="ECO:0000256" key="7">
    <source>
        <dbReference type="SAM" id="Phobius"/>
    </source>
</evidence>
<evidence type="ECO:0000256" key="4">
    <source>
        <dbReference type="ARBA" id="ARBA00022989"/>
    </source>
</evidence>
<keyword evidence="5 7" id="KW-0472">Membrane</keyword>
<reference evidence="10" key="3">
    <citation type="submission" date="2015-04" db="UniProtKB">
        <authorList>
            <consortium name="EnsemblPlants"/>
        </authorList>
    </citation>
    <scope>IDENTIFICATION</scope>
    <source>
        <strain evidence="10">cv. Jemalong A17</strain>
    </source>
</reference>
<evidence type="ECO:0000313" key="8">
    <source>
        <dbReference type="EMBL" id="KEH44197.1"/>
    </source>
</evidence>
<dbReference type="STRING" id="3880.A0A072VQX0"/>
<comment type="subcellular location">
    <subcellularLocation>
        <location evidence="1">Endomembrane system</location>
        <topology evidence="1">Multi-pass membrane protein</topology>
    </subcellularLocation>
</comment>
<evidence type="ECO:0000256" key="3">
    <source>
        <dbReference type="ARBA" id="ARBA00022729"/>
    </source>
</evidence>
<proteinExistence type="inferred from homology"/>
<dbReference type="EMBL" id="CM001217">
    <property type="protein sequence ID" value="KEH44197.1"/>
    <property type="molecule type" value="Genomic_DNA"/>
</dbReference>
<keyword evidence="11" id="KW-1185">Reference proteome</keyword>
<reference evidence="9" key="5">
    <citation type="journal article" date="2018" name="Nat. Plants">
        <title>Whole-genome landscape of Medicago truncatula symbiotic genes.</title>
        <authorList>
            <person name="Pecrix Y."/>
            <person name="Gamas P."/>
            <person name="Carrere S."/>
        </authorList>
    </citation>
    <scope>NUCLEOTIDE SEQUENCE</scope>
    <source>
        <tissue evidence="9">Leaves</tissue>
    </source>
</reference>
<dbReference type="EnsemblPlants" id="KEH44197">
    <property type="protein sequence ID" value="KEH44197"/>
    <property type="gene ID" value="MTR_1g109690"/>
</dbReference>
<sequence>MAFSISFSLANIFVHLLAFFCAFRGEENRIWALEIPNVDETICVYDTDDSTIYGFGAFFCLLINQVFLNLITRCFCCGKGLISGRANTCAIISYILSW</sequence>
<dbReference type="HOGENOM" id="CLU_181772_0_0_1"/>
<accession>A0A072VQX0</accession>
<evidence type="ECO:0000313" key="12">
    <source>
        <dbReference type="Proteomes" id="UP000265566"/>
    </source>
</evidence>
<dbReference type="InterPro" id="IPR009606">
    <property type="entry name" value="DEAL/Modifying_wall_lignin1/2"/>
</dbReference>
<comment type="similarity">
    <text evidence="6">Belongs to the DESIGUAL family.</text>
</comment>
<dbReference type="GO" id="GO:0012505">
    <property type="term" value="C:endomembrane system"/>
    <property type="evidence" value="ECO:0007669"/>
    <property type="project" value="UniProtKB-SubCell"/>
</dbReference>
<keyword evidence="4 7" id="KW-1133">Transmembrane helix</keyword>
<protein>
    <submittedName>
        <fullName evidence="8">Fiber protein Fb34</fullName>
    </submittedName>
</protein>
<name>A0A072VQX0_MEDTR</name>
<dbReference type="Proteomes" id="UP000265566">
    <property type="component" value="Chromosome 1"/>
</dbReference>
<evidence type="ECO:0000256" key="5">
    <source>
        <dbReference type="ARBA" id="ARBA00023136"/>
    </source>
</evidence>
<keyword evidence="3" id="KW-0732">Signal</keyword>
<evidence type="ECO:0000313" key="10">
    <source>
        <dbReference type="EnsemblPlants" id="KEH44197"/>
    </source>
</evidence>
<dbReference type="Proteomes" id="UP000002051">
    <property type="component" value="Unassembled WGS sequence"/>
</dbReference>
<reference evidence="8 11" key="1">
    <citation type="journal article" date="2011" name="Nature">
        <title>The Medicago genome provides insight into the evolution of rhizobial symbioses.</title>
        <authorList>
            <person name="Young N.D."/>
            <person name="Debelle F."/>
            <person name="Oldroyd G.E."/>
            <person name="Geurts R."/>
            <person name="Cannon S.B."/>
            <person name="Udvardi M.K."/>
            <person name="Benedito V.A."/>
            <person name="Mayer K.F."/>
            <person name="Gouzy J."/>
            <person name="Schoof H."/>
            <person name="Van de Peer Y."/>
            <person name="Proost S."/>
            <person name="Cook D.R."/>
            <person name="Meyers B.C."/>
            <person name="Spannagl M."/>
            <person name="Cheung F."/>
            <person name="De Mita S."/>
            <person name="Krishnakumar V."/>
            <person name="Gundlach H."/>
            <person name="Zhou S."/>
            <person name="Mudge J."/>
            <person name="Bharti A.K."/>
            <person name="Murray J.D."/>
            <person name="Naoumkina M.A."/>
            <person name="Rosen B."/>
            <person name="Silverstein K.A."/>
            <person name="Tang H."/>
            <person name="Rombauts S."/>
            <person name="Zhao P.X."/>
            <person name="Zhou P."/>
            <person name="Barbe V."/>
            <person name="Bardou P."/>
            <person name="Bechner M."/>
            <person name="Bellec A."/>
            <person name="Berger A."/>
            <person name="Berges H."/>
            <person name="Bidwell S."/>
            <person name="Bisseling T."/>
            <person name="Choisne N."/>
            <person name="Couloux A."/>
            <person name="Denny R."/>
            <person name="Deshpande S."/>
            <person name="Dai X."/>
            <person name="Doyle J.J."/>
            <person name="Dudez A.M."/>
            <person name="Farmer A.D."/>
            <person name="Fouteau S."/>
            <person name="Franken C."/>
            <person name="Gibelin C."/>
            <person name="Gish J."/>
            <person name="Goldstein S."/>
            <person name="Gonzalez A.J."/>
            <person name="Green P.J."/>
            <person name="Hallab A."/>
            <person name="Hartog M."/>
            <person name="Hua A."/>
            <person name="Humphray S.J."/>
            <person name="Jeong D.H."/>
            <person name="Jing Y."/>
            <person name="Jocker A."/>
            <person name="Kenton S.M."/>
            <person name="Kim D.J."/>
            <person name="Klee K."/>
            <person name="Lai H."/>
            <person name="Lang C."/>
            <person name="Lin S."/>
            <person name="Macmil S.L."/>
            <person name="Magdelenat G."/>
            <person name="Matthews L."/>
            <person name="McCorrison J."/>
            <person name="Monaghan E.L."/>
            <person name="Mun J.H."/>
            <person name="Najar F.Z."/>
            <person name="Nicholson C."/>
            <person name="Noirot C."/>
            <person name="O'Bleness M."/>
            <person name="Paule C.R."/>
            <person name="Poulain J."/>
            <person name="Prion F."/>
            <person name="Qin B."/>
            <person name="Qu C."/>
            <person name="Retzel E.F."/>
            <person name="Riddle C."/>
            <person name="Sallet E."/>
            <person name="Samain S."/>
            <person name="Samson N."/>
            <person name="Sanders I."/>
            <person name="Saurat O."/>
            <person name="Scarpelli C."/>
            <person name="Schiex T."/>
            <person name="Segurens B."/>
            <person name="Severin A.J."/>
            <person name="Sherrier D.J."/>
            <person name="Shi R."/>
            <person name="Sims S."/>
            <person name="Singer S.R."/>
            <person name="Sinharoy S."/>
            <person name="Sterck L."/>
            <person name="Viollet A."/>
            <person name="Wang B.B."/>
            <person name="Wang K."/>
            <person name="Wang M."/>
            <person name="Wang X."/>
            <person name="Warfsmann J."/>
            <person name="Weissenbach J."/>
            <person name="White D.D."/>
            <person name="White J.D."/>
            <person name="Wiley G.B."/>
            <person name="Wincker P."/>
            <person name="Xing Y."/>
            <person name="Yang L."/>
            <person name="Yao Z."/>
            <person name="Ying F."/>
            <person name="Zhai J."/>
            <person name="Zhou L."/>
            <person name="Zuber A."/>
            <person name="Denarie J."/>
            <person name="Dixon R.A."/>
            <person name="May G.D."/>
            <person name="Schwartz D.C."/>
            <person name="Rogers J."/>
            <person name="Quetier F."/>
            <person name="Town C.D."/>
            <person name="Roe B.A."/>
        </authorList>
    </citation>
    <scope>NUCLEOTIDE SEQUENCE [LARGE SCALE GENOMIC DNA]</scope>
    <source>
        <strain evidence="8">A17</strain>
        <strain evidence="10 11">cv. Jemalong A17</strain>
    </source>
</reference>
<feature type="transmembrane region" description="Helical" evidence="7">
    <location>
        <begin position="6"/>
        <end position="23"/>
    </location>
</feature>
<evidence type="ECO:0000313" key="9">
    <source>
        <dbReference type="EMBL" id="RHN82377.1"/>
    </source>
</evidence>
<dbReference type="EMBL" id="PSQE01000001">
    <property type="protein sequence ID" value="RHN82377.1"/>
    <property type="molecule type" value="Genomic_DNA"/>
</dbReference>